<proteinExistence type="predicted"/>
<evidence type="ECO:0000313" key="3">
    <source>
        <dbReference type="Proteomes" id="UP001278500"/>
    </source>
</evidence>
<dbReference type="Proteomes" id="UP001278500">
    <property type="component" value="Unassembled WGS sequence"/>
</dbReference>
<evidence type="ECO:0000256" key="1">
    <source>
        <dbReference type="SAM" id="SignalP"/>
    </source>
</evidence>
<dbReference type="RefSeq" id="XP_062676778.1">
    <property type="nucleotide sequence ID" value="XM_062825826.1"/>
</dbReference>
<reference evidence="2" key="2">
    <citation type="submission" date="2023-06" db="EMBL/GenBank/DDBJ databases">
        <authorList>
            <consortium name="Lawrence Berkeley National Laboratory"/>
            <person name="Haridas S."/>
            <person name="Hensen N."/>
            <person name="Bonometti L."/>
            <person name="Westerberg I."/>
            <person name="Brannstrom I.O."/>
            <person name="Guillou S."/>
            <person name="Cros-Aarteil S."/>
            <person name="Calhoun S."/>
            <person name="Kuo A."/>
            <person name="Mondo S."/>
            <person name="Pangilinan J."/>
            <person name="Riley R."/>
            <person name="Labutti K."/>
            <person name="Andreopoulos B."/>
            <person name="Lipzen A."/>
            <person name="Chen C."/>
            <person name="Yanf M."/>
            <person name="Daum C."/>
            <person name="Ng V."/>
            <person name="Clum A."/>
            <person name="Steindorff A."/>
            <person name="Ohm R."/>
            <person name="Martin F."/>
            <person name="Silar P."/>
            <person name="Natvig D."/>
            <person name="Lalanne C."/>
            <person name="Gautier V."/>
            <person name="Ament-Velasquez S.L."/>
            <person name="Kruys A."/>
            <person name="Hutchinson M.I."/>
            <person name="Powell A.J."/>
            <person name="Barry K."/>
            <person name="Miller A.N."/>
            <person name="Grigoriev I.V."/>
            <person name="Debuchy R."/>
            <person name="Gladieux P."/>
            <person name="Thoren M.H."/>
            <person name="Johannesson H."/>
        </authorList>
    </citation>
    <scope>NUCLEOTIDE SEQUENCE</scope>
    <source>
        <strain evidence="2">CBS 560.94</strain>
    </source>
</reference>
<keyword evidence="3" id="KW-1185">Reference proteome</keyword>
<dbReference type="AlphaFoldDB" id="A0AAE0J0B3"/>
<dbReference type="EMBL" id="JAUEPP010000010">
    <property type="protein sequence ID" value="KAK3334612.1"/>
    <property type="molecule type" value="Genomic_DNA"/>
</dbReference>
<accession>A0AAE0J0B3</accession>
<evidence type="ECO:0000313" key="2">
    <source>
        <dbReference type="EMBL" id="KAK3334612.1"/>
    </source>
</evidence>
<organism evidence="2 3">
    <name type="scientific">Neurospora tetraspora</name>
    <dbReference type="NCBI Taxonomy" id="94610"/>
    <lineage>
        <taxon>Eukaryota</taxon>
        <taxon>Fungi</taxon>
        <taxon>Dikarya</taxon>
        <taxon>Ascomycota</taxon>
        <taxon>Pezizomycotina</taxon>
        <taxon>Sordariomycetes</taxon>
        <taxon>Sordariomycetidae</taxon>
        <taxon>Sordariales</taxon>
        <taxon>Sordariaceae</taxon>
        <taxon>Neurospora</taxon>
    </lineage>
</organism>
<protein>
    <submittedName>
        <fullName evidence="2">Uncharacterized protein</fullName>
    </submittedName>
</protein>
<dbReference type="GeneID" id="87862980"/>
<comment type="caution">
    <text evidence="2">The sequence shown here is derived from an EMBL/GenBank/DDBJ whole genome shotgun (WGS) entry which is preliminary data.</text>
</comment>
<reference evidence="2" key="1">
    <citation type="journal article" date="2023" name="Mol. Phylogenet. Evol.">
        <title>Genome-scale phylogeny and comparative genomics of the fungal order Sordariales.</title>
        <authorList>
            <person name="Hensen N."/>
            <person name="Bonometti L."/>
            <person name="Westerberg I."/>
            <person name="Brannstrom I.O."/>
            <person name="Guillou S."/>
            <person name="Cros-Aarteil S."/>
            <person name="Calhoun S."/>
            <person name="Haridas S."/>
            <person name="Kuo A."/>
            <person name="Mondo S."/>
            <person name="Pangilinan J."/>
            <person name="Riley R."/>
            <person name="LaButti K."/>
            <person name="Andreopoulos B."/>
            <person name="Lipzen A."/>
            <person name="Chen C."/>
            <person name="Yan M."/>
            <person name="Daum C."/>
            <person name="Ng V."/>
            <person name="Clum A."/>
            <person name="Steindorff A."/>
            <person name="Ohm R.A."/>
            <person name="Martin F."/>
            <person name="Silar P."/>
            <person name="Natvig D.O."/>
            <person name="Lalanne C."/>
            <person name="Gautier V."/>
            <person name="Ament-Velasquez S.L."/>
            <person name="Kruys A."/>
            <person name="Hutchinson M.I."/>
            <person name="Powell A.J."/>
            <person name="Barry K."/>
            <person name="Miller A.N."/>
            <person name="Grigoriev I.V."/>
            <person name="Debuchy R."/>
            <person name="Gladieux P."/>
            <person name="Hiltunen Thoren M."/>
            <person name="Johannesson H."/>
        </authorList>
    </citation>
    <scope>NUCLEOTIDE SEQUENCE</scope>
    <source>
        <strain evidence="2">CBS 560.94</strain>
    </source>
</reference>
<feature type="signal peptide" evidence="1">
    <location>
        <begin position="1"/>
        <end position="21"/>
    </location>
</feature>
<name>A0AAE0J0B3_9PEZI</name>
<keyword evidence="1" id="KW-0732">Signal</keyword>
<sequence length="126" mass="14057">MQNGCSGRVAPSAATLLLVLSVEDSCRVPDNELNVLGHSDLSHGEESLHRRMMGLWVRHGDRGLLVVETLVVHRDVVEKRNLLYEERIDDGWKLLVLVNLRGVSLDTIWESEHGSLVQSGSTHWPG</sequence>
<feature type="chain" id="PRO_5042124969" evidence="1">
    <location>
        <begin position="22"/>
        <end position="126"/>
    </location>
</feature>
<gene>
    <name evidence="2" type="ORF">B0H65DRAFT_446887</name>
</gene>